<dbReference type="EMBL" id="JAGEOJ010000045">
    <property type="protein sequence ID" value="MBO2455869.1"/>
    <property type="molecule type" value="Genomic_DNA"/>
</dbReference>
<dbReference type="InterPro" id="IPR007278">
    <property type="entry name" value="DUF397"/>
</dbReference>
<accession>A0A939PVP6</accession>
<dbReference type="RefSeq" id="WP_208264110.1">
    <property type="nucleotide sequence ID" value="NZ_JAGEOJ010000045.1"/>
</dbReference>
<dbReference type="Pfam" id="PF04149">
    <property type="entry name" value="DUF397"/>
    <property type="match status" value="1"/>
</dbReference>
<organism evidence="3 4">
    <name type="scientific">Actinomadura barringtoniae</name>
    <dbReference type="NCBI Taxonomy" id="1427535"/>
    <lineage>
        <taxon>Bacteria</taxon>
        <taxon>Bacillati</taxon>
        <taxon>Actinomycetota</taxon>
        <taxon>Actinomycetes</taxon>
        <taxon>Streptosporangiales</taxon>
        <taxon>Thermomonosporaceae</taxon>
        <taxon>Actinomadura</taxon>
    </lineage>
</organism>
<evidence type="ECO:0000313" key="3">
    <source>
        <dbReference type="EMBL" id="MBO2455869.1"/>
    </source>
</evidence>
<feature type="region of interest" description="Disordered" evidence="1">
    <location>
        <begin position="1"/>
        <end position="20"/>
    </location>
</feature>
<proteinExistence type="predicted"/>
<reference evidence="3" key="1">
    <citation type="submission" date="2021-03" db="EMBL/GenBank/DDBJ databases">
        <authorList>
            <person name="Kanchanasin P."/>
            <person name="Saeng-In P."/>
            <person name="Phongsopitanun W."/>
            <person name="Yuki M."/>
            <person name="Kudo T."/>
            <person name="Ohkuma M."/>
            <person name="Tanasupawat S."/>
        </authorList>
    </citation>
    <scope>NUCLEOTIDE SEQUENCE</scope>
    <source>
        <strain evidence="3">GKU 128</strain>
    </source>
</reference>
<evidence type="ECO:0000259" key="2">
    <source>
        <dbReference type="Pfam" id="PF04149"/>
    </source>
</evidence>
<dbReference type="Proteomes" id="UP000669179">
    <property type="component" value="Unassembled WGS sequence"/>
</dbReference>
<name>A0A939PVP6_9ACTN</name>
<evidence type="ECO:0000256" key="1">
    <source>
        <dbReference type="SAM" id="MobiDB-lite"/>
    </source>
</evidence>
<dbReference type="AlphaFoldDB" id="A0A939PVP6"/>
<comment type="caution">
    <text evidence="3">The sequence shown here is derived from an EMBL/GenBank/DDBJ whole genome shotgun (WGS) entry which is preliminary data.</text>
</comment>
<sequence length="64" mass="7020">MTPTWRKSSRSGSSGSDSDCVEVARFSRNIGVRDSKDPDGPKLTLSPDAWRSLVHRVKADDETA</sequence>
<protein>
    <submittedName>
        <fullName evidence="3">DUF397 domain-containing protein</fullName>
    </submittedName>
</protein>
<evidence type="ECO:0000313" key="4">
    <source>
        <dbReference type="Proteomes" id="UP000669179"/>
    </source>
</evidence>
<keyword evidence="4" id="KW-1185">Reference proteome</keyword>
<feature type="domain" description="DUF397" evidence="2">
    <location>
        <begin position="4"/>
        <end position="58"/>
    </location>
</feature>
<gene>
    <name evidence="3" type="ORF">J4573_52955</name>
</gene>